<feature type="compositionally biased region" description="Polar residues" evidence="1">
    <location>
        <begin position="192"/>
        <end position="201"/>
    </location>
</feature>
<accession>A0A3M0KIS2</accession>
<proteinExistence type="predicted"/>
<comment type="caution">
    <text evidence="2">The sequence shown here is derived from an EMBL/GenBank/DDBJ whole genome shotgun (WGS) entry which is preliminary data.</text>
</comment>
<protein>
    <recommendedName>
        <fullName evidence="4">Rna-directed dna polymerase from mobile element jockey-like</fullName>
    </recommendedName>
</protein>
<evidence type="ECO:0000256" key="1">
    <source>
        <dbReference type="SAM" id="MobiDB-lite"/>
    </source>
</evidence>
<sequence length="215" mass="24386">MVGKSISVCSWFSLPRRNWVTADSGAASSRRNGKGVMFPECLYTPQSDGIAPGTSYLLSRRGRAITATCSVKLEPIVYQKKLSRELIMMVKELPWKKNISRTKCTLSRFADGIKLSDAVGTTEGRDAIRRNLDKLEKWVHENLMRFNKCEVLQLGQGNPRQYRLEEELMEISPVGKDFWILMDEKLDRSQVHTCSPESQTPPGLHQEVWPSGQGR</sequence>
<dbReference type="STRING" id="333673.A0A3M0KIS2"/>
<gene>
    <name evidence="2" type="ORF">DUI87_10670</name>
</gene>
<reference evidence="2 3" key="1">
    <citation type="submission" date="2018-07" db="EMBL/GenBank/DDBJ databases">
        <title>A high quality draft genome assembly of the barn swallow (H. rustica rustica).</title>
        <authorList>
            <person name="Formenti G."/>
            <person name="Chiara M."/>
            <person name="Poveda L."/>
            <person name="Francoijs K.-J."/>
            <person name="Bonisoli-Alquati A."/>
            <person name="Canova L."/>
            <person name="Gianfranceschi L."/>
            <person name="Horner D.S."/>
            <person name="Saino N."/>
        </authorList>
    </citation>
    <scope>NUCLEOTIDE SEQUENCE [LARGE SCALE GENOMIC DNA]</scope>
    <source>
        <strain evidence="2">Chelidonia</strain>
        <tissue evidence="2">Blood</tissue>
    </source>
</reference>
<dbReference type="AlphaFoldDB" id="A0A3M0KIS2"/>
<feature type="region of interest" description="Disordered" evidence="1">
    <location>
        <begin position="192"/>
        <end position="215"/>
    </location>
</feature>
<organism evidence="2 3">
    <name type="scientific">Hirundo rustica rustica</name>
    <dbReference type="NCBI Taxonomy" id="333673"/>
    <lineage>
        <taxon>Eukaryota</taxon>
        <taxon>Metazoa</taxon>
        <taxon>Chordata</taxon>
        <taxon>Craniata</taxon>
        <taxon>Vertebrata</taxon>
        <taxon>Euteleostomi</taxon>
        <taxon>Archelosauria</taxon>
        <taxon>Archosauria</taxon>
        <taxon>Dinosauria</taxon>
        <taxon>Saurischia</taxon>
        <taxon>Theropoda</taxon>
        <taxon>Coelurosauria</taxon>
        <taxon>Aves</taxon>
        <taxon>Neognathae</taxon>
        <taxon>Neoaves</taxon>
        <taxon>Telluraves</taxon>
        <taxon>Australaves</taxon>
        <taxon>Passeriformes</taxon>
        <taxon>Sylvioidea</taxon>
        <taxon>Hirundinidae</taxon>
        <taxon>Hirundo</taxon>
    </lineage>
</organism>
<dbReference type="Proteomes" id="UP000269221">
    <property type="component" value="Unassembled WGS sequence"/>
</dbReference>
<evidence type="ECO:0000313" key="3">
    <source>
        <dbReference type="Proteomes" id="UP000269221"/>
    </source>
</evidence>
<dbReference type="EMBL" id="QRBI01000106">
    <property type="protein sequence ID" value="RMC13139.1"/>
    <property type="molecule type" value="Genomic_DNA"/>
</dbReference>
<keyword evidence="3" id="KW-1185">Reference proteome</keyword>
<evidence type="ECO:0000313" key="2">
    <source>
        <dbReference type="EMBL" id="RMC13139.1"/>
    </source>
</evidence>
<evidence type="ECO:0008006" key="4">
    <source>
        <dbReference type="Google" id="ProtNLM"/>
    </source>
</evidence>
<dbReference type="OrthoDB" id="416454at2759"/>
<name>A0A3M0KIS2_HIRRU</name>